<evidence type="ECO:0000313" key="1">
    <source>
        <dbReference type="EMBL" id="KEF55662.1"/>
    </source>
</evidence>
<dbReference type="Gene3D" id="1.10.600.10">
    <property type="entry name" value="Farnesyl Diphosphate Synthase"/>
    <property type="match status" value="1"/>
</dbReference>
<name>A0A072P7G0_9EURO</name>
<accession>A0A072P7G0</accession>
<keyword evidence="2" id="KW-1185">Reference proteome</keyword>
<gene>
    <name evidence="1" type="ORF">A1O9_08412</name>
</gene>
<dbReference type="SUPFAM" id="SSF48576">
    <property type="entry name" value="Terpenoid synthases"/>
    <property type="match status" value="1"/>
</dbReference>
<dbReference type="HOGENOM" id="CLU_1440768_0_0_1"/>
<dbReference type="AlphaFoldDB" id="A0A072P7G0"/>
<dbReference type="OrthoDB" id="6921389at2759"/>
<evidence type="ECO:0000313" key="2">
    <source>
        <dbReference type="Proteomes" id="UP000027920"/>
    </source>
</evidence>
<dbReference type="GeneID" id="25283325"/>
<proteinExistence type="predicted"/>
<comment type="caution">
    <text evidence="1">The sequence shown here is derived from an EMBL/GenBank/DDBJ whole genome shotgun (WGS) entry which is preliminary data.</text>
</comment>
<dbReference type="STRING" id="1182545.A0A072P7G0"/>
<organism evidence="1 2">
    <name type="scientific">Exophiala aquamarina CBS 119918</name>
    <dbReference type="NCBI Taxonomy" id="1182545"/>
    <lineage>
        <taxon>Eukaryota</taxon>
        <taxon>Fungi</taxon>
        <taxon>Dikarya</taxon>
        <taxon>Ascomycota</taxon>
        <taxon>Pezizomycotina</taxon>
        <taxon>Eurotiomycetes</taxon>
        <taxon>Chaetothyriomycetidae</taxon>
        <taxon>Chaetothyriales</taxon>
        <taxon>Herpotrichiellaceae</taxon>
        <taxon>Exophiala</taxon>
    </lineage>
</organism>
<dbReference type="VEuPathDB" id="FungiDB:A1O9_08412"/>
<reference evidence="1 2" key="1">
    <citation type="submission" date="2013-03" db="EMBL/GenBank/DDBJ databases">
        <title>The Genome Sequence of Exophiala aquamarina CBS 119918.</title>
        <authorList>
            <consortium name="The Broad Institute Genomics Platform"/>
            <person name="Cuomo C."/>
            <person name="de Hoog S."/>
            <person name="Gorbushina A."/>
            <person name="Walker B."/>
            <person name="Young S.K."/>
            <person name="Zeng Q."/>
            <person name="Gargeya S."/>
            <person name="Fitzgerald M."/>
            <person name="Haas B."/>
            <person name="Abouelleil A."/>
            <person name="Allen A.W."/>
            <person name="Alvarado L."/>
            <person name="Arachchi H.M."/>
            <person name="Berlin A.M."/>
            <person name="Chapman S.B."/>
            <person name="Gainer-Dewar J."/>
            <person name="Goldberg J."/>
            <person name="Griggs A."/>
            <person name="Gujja S."/>
            <person name="Hansen M."/>
            <person name="Howarth C."/>
            <person name="Imamovic A."/>
            <person name="Ireland A."/>
            <person name="Larimer J."/>
            <person name="McCowan C."/>
            <person name="Murphy C."/>
            <person name="Pearson M."/>
            <person name="Poon T.W."/>
            <person name="Priest M."/>
            <person name="Roberts A."/>
            <person name="Saif S."/>
            <person name="Shea T."/>
            <person name="Sisk P."/>
            <person name="Sykes S."/>
            <person name="Wortman J."/>
            <person name="Nusbaum C."/>
            <person name="Birren B."/>
        </authorList>
    </citation>
    <scope>NUCLEOTIDE SEQUENCE [LARGE SCALE GENOMIC DNA]</scope>
    <source>
        <strain evidence="1 2">CBS 119918</strain>
    </source>
</reference>
<dbReference type="Proteomes" id="UP000027920">
    <property type="component" value="Unassembled WGS sequence"/>
</dbReference>
<protein>
    <submittedName>
        <fullName evidence="1">Uncharacterized protein</fullName>
    </submittedName>
</protein>
<dbReference type="RefSeq" id="XP_013258252.1">
    <property type="nucleotide sequence ID" value="XM_013402798.1"/>
</dbReference>
<dbReference type="EMBL" id="AMGV01000007">
    <property type="protein sequence ID" value="KEF55662.1"/>
    <property type="molecule type" value="Genomic_DNA"/>
</dbReference>
<dbReference type="InterPro" id="IPR008949">
    <property type="entry name" value="Isoprenoid_synthase_dom_sf"/>
</dbReference>
<sequence>MIAKVPVSLLYQPLDTNTVASHVSRFPAALSHTNDFVTSTLKEVGSRATEPGSRARAKVKVRHTHPVGDPFAIAHCTTDHERLPIVGRILEILWIHDDITEELSIDAAQSEHISLADMLRLDIDPTAFEGKPPHQKLLAEAVREAIDFDPIAAPAMLSTMAKYLKTYDHTAVEFDSMEQYIPFRVLNVGYW</sequence>